<evidence type="ECO:0000313" key="3">
    <source>
        <dbReference type="Proteomes" id="UP000598120"/>
    </source>
</evidence>
<dbReference type="Proteomes" id="UP000598120">
    <property type="component" value="Unassembled WGS sequence"/>
</dbReference>
<dbReference type="RefSeq" id="WP_188606528.1">
    <property type="nucleotide sequence ID" value="NZ_BMIC01000005.1"/>
</dbReference>
<dbReference type="EMBL" id="BMIC01000005">
    <property type="protein sequence ID" value="GFZ90712.1"/>
    <property type="molecule type" value="Genomic_DNA"/>
</dbReference>
<evidence type="ECO:0000256" key="1">
    <source>
        <dbReference type="SAM" id="SignalP"/>
    </source>
</evidence>
<protein>
    <recommendedName>
        <fullName evidence="4">Alginate export domain-containing protein</fullName>
    </recommendedName>
</protein>
<gene>
    <name evidence="2" type="ORF">GCM10011531_22930</name>
</gene>
<organism evidence="2 3">
    <name type="scientific">Aquaticitalea lipolytica</name>
    <dbReference type="NCBI Taxonomy" id="1247562"/>
    <lineage>
        <taxon>Bacteria</taxon>
        <taxon>Pseudomonadati</taxon>
        <taxon>Bacteroidota</taxon>
        <taxon>Flavobacteriia</taxon>
        <taxon>Flavobacteriales</taxon>
        <taxon>Flavobacteriaceae</taxon>
        <taxon>Aquaticitalea</taxon>
    </lineage>
</organism>
<reference evidence="2 3" key="1">
    <citation type="journal article" date="2014" name="Int. J. Syst. Evol. Microbiol.">
        <title>Complete genome sequence of Corynebacterium casei LMG S-19264T (=DSM 44701T), isolated from a smear-ripened cheese.</title>
        <authorList>
            <consortium name="US DOE Joint Genome Institute (JGI-PGF)"/>
            <person name="Walter F."/>
            <person name="Albersmeier A."/>
            <person name="Kalinowski J."/>
            <person name="Ruckert C."/>
        </authorList>
    </citation>
    <scope>NUCLEOTIDE SEQUENCE [LARGE SCALE GENOMIC DNA]</scope>
    <source>
        <strain evidence="2 3">CGMCC 1.15295</strain>
    </source>
</reference>
<feature type="chain" id="PRO_5035239154" description="Alginate export domain-containing protein" evidence="1">
    <location>
        <begin position="20"/>
        <end position="425"/>
    </location>
</feature>
<proteinExistence type="predicted"/>
<evidence type="ECO:0000313" key="2">
    <source>
        <dbReference type="EMBL" id="GFZ90712.1"/>
    </source>
</evidence>
<keyword evidence="1" id="KW-0732">Signal</keyword>
<comment type="caution">
    <text evidence="2">The sequence shown here is derived from an EMBL/GenBank/DDBJ whole genome shotgun (WGS) entry which is preliminary data.</text>
</comment>
<keyword evidence="3" id="KW-1185">Reference proteome</keyword>
<sequence>MLKNFVLFILILCTYLAQSQITPVPKDSTAVNDSIVKKAEFLKQLGNGFLPTKYINLDLRYLLKFNQYEGLRTGLGGVTNENFSKKYRINSYVVYGFRDHTFKYSIGGGFRIAEKTNSWVNLSYTDDLQETGSSAFLTDKRFFSFFEPRLLNIDLFHRHITKAVSLEHQFAKNLLSETQFAISNINPTYNYAYTVNGNTFREFHLSTAKIAFQWSPFSDFEITKKGIIEKKEGYPKFTLQYTKSFKDIFESNFSFSKIDFRTIYQIKHKNDAITEATITGGFANGNIPLTNLYHAYPNNITKETILQRFSVAGINSFETMYFNEFFSDRFTTFQFKHYVSPFKISARFKPQLVLITRYAVGDMSHVERHENINFGILDKGYSESGFEINKLLFGFGFSFAYRYGGYHLPKIEDNIAFKFTFNVNL</sequence>
<feature type="signal peptide" evidence="1">
    <location>
        <begin position="1"/>
        <end position="19"/>
    </location>
</feature>
<dbReference type="AlphaFoldDB" id="A0A8J2XGV4"/>
<evidence type="ECO:0008006" key="4">
    <source>
        <dbReference type="Google" id="ProtNLM"/>
    </source>
</evidence>
<name>A0A8J2XGV4_9FLAO</name>
<accession>A0A8J2XGV4</accession>